<gene>
    <name evidence="2" type="ORF">FHX44_117447</name>
</gene>
<organism evidence="2 3">
    <name type="scientific">Pseudonocardia hierapolitana</name>
    <dbReference type="NCBI Taxonomy" id="1128676"/>
    <lineage>
        <taxon>Bacteria</taxon>
        <taxon>Bacillati</taxon>
        <taxon>Actinomycetota</taxon>
        <taxon>Actinomycetes</taxon>
        <taxon>Pseudonocardiales</taxon>
        <taxon>Pseudonocardiaceae</taxon>
        <taxon>Pseudonocardia</taxon>
    </lineage>
</organism>
<protein>
    <submittedName>
        <fullName evidence="2">DUF3040 family protein</fullName>
    </submittedName>
</protein>
<keyword evidence="1" id="KW-0472">Membrane</keyword>
<accession>A0A561T323</accession>
<keyword evidence="3" id="KW-1185">Reference proteome</keyword>
<dbReference type="EMBL" id="VIWU01000001">
    <property type="protein sequence ID" value="TWF81502.1"/>
    <property type="molecule type" value="Genomic_DNA"/>
</dbReference>
<dbReference type="InterPro" id="IPR021401">
    <property type="entry name" value="DUF3040"/>
</dbReference>
<sequence>MARDPRVLEVVMLDKDERNALREIEREIAAADPDLAALLRGQRGLAPAGTRICLRGALALLVLLTVAMLVLGLPASALATAAVTAGLWWRWRHHVGSPVGGRGRHGARRV</sequence>
<dbReference type="AlphaFoldDB" id="A0A561T323"/>
<proteinExistence type="predicted"/>
<evidence type="ECO:0000313" key="2">
    <source>
        <dbReference type="EMBL" id="TWF81502.1"/>
    </source>
</evidence>
<keyword evidence="1" id="KW-0812">Transmembrane</keyword>
<dbReference type="Pfam" id="PF11239">
    <property type="entry name" value="DUF3040"/>
    <property type="match status" value="1"/>
</dbReference>
<feature type="transmembrane region" description="Helical" evidence="1">
    <location>
        <begin position="58"/>
        <end position="89"/>
    </location>
</feature>
<evidence type="ECO:0000256" key="1">
    <source>
        <dbReference type="SAM" id="Phobius"/>
    </source>
</evidence>
<comment type="caution">
    <text evidence="2">The sequence shown here is derived from an EMBL/GenBank/DDBJ whole genome shotgun (WGS) entry which is preliminary data.</text>
</comment>
<dbReference type="Proteomes" id="UP000321261">
    <property type="component" value="Unassembled WGS sequence"/>
</dbReference>
<dbReference type="RefSeq" id="WP_147259986.1">
    <property type="nucleotide sequence ID" value="NZ_VIWU01000001.1"/>
</dbReference>
<reference evidence="2 3" key="1">
    <citation type="submission" date="2019-06" db="EMBL/GenBank/DDBJ databases">
        <title>Sequencing the genomes of 1000 actinobacteria strains.</title>
        <authorList>
            <person name="Klenk H.-P."/>
        </authorList>
    </citation>
    <scope>NUCLEOTIDE SEQUENCE [LARGE SCALE GENOMIC DNA]</scope>
    <source>
        <strain evidence="2 3">DSM 45671</strain>
    </source>
</reference>
<evidence type="ECO:0000313" key="3">
    <source>
        <dbReference type="Proteomes" id="UP000321261"/>
    </source>
</evidence>
<keyword evidence="1" id="KW-1133">Transmembrane helix</keyword>
<name>A0A561T323_9PSEU</name>